<evidence type="ECO:0000313" key="2">
    <source>
        <dbReference type="EMBL" id="TSE25830.1"/>
    </source>
</evidence>
<sequence>MLFWLNLVQLILYIGLLALAGQGALYVLAGARRQTNLFYQLFQILNKPWTALGRLLAPRQFAPRLHPFIAFCLMAALYLAVTLAKIEHCLTIGVEQCR</sequence>
<proteinExistence type="predicted"/>
<reference evidence="2 3" key="1">
    <citation type="submission" date="2019-07" db="EMBL/GenBank/DDBJ databases">
        <title>Tepidimonas sediminis YIM 72259 draft genome.</title>
        <authorList>
            <person name="Da Costa M.S."/>
            <person name="Froufe H.J.C."/>
            <person name="Egas C."/>
            <person name="Albuquerque L."/>
        </authorList>
    </citation>
    <scope>NUCLEOTIDE SEQUENCE [LARGE SCALE GENOMIC DNA]</scope>
    <source>
        <strain evidence="2 3">YIM 72259</strain>
    </source>
</reference>
<comment type="caution">
    <text evidence="2">The sequence shown here is derived from an EMBL/GenBank/DDBJ whole genome shotgun (WGS) entry which is preliminary data.</text>
</comment>
<accession>A0A554WQI6</accession>
<evidence type="ECO:0008006" key="4">
    <source>
        <dbReference type="Google" id="ProtNLM"/>
    </source>
</evidence>
<name>A0A554WQI6_9BURK</name>
<dbReference type="OrthoDB" id="8563484at2"/>
<feature type="transmembrane region" description="Helical" evidence="1">
    <location>
        <begin position="6"/>
        <end position="29"/>
    </location>
</feature>
<keyword evidence="1" id="KW-0472">Membrane</keyword>
<feature type="transmembrane region" description="Helical" evidence="1">
    <location>
        <begin position="65"/>
        <end position="84"/>
    </location>
</feature>
<evidence type="ECO:0000313" key="3">
    <source>
        <dbReference type="Proteomes" id="UP000320225"/>
    </source>
</evidence>
<keyword evidence="3" id="KW-1185">Reference proteome</keyword>
<dbReference type="AlphaFoldDB" id="A0A554WQI6"/>
<keyword evidence="1" id="KW-1133">Transmembrane helix</keyword>
<evidence type="ECO:0000256" key="1">
    <source>
        <dbReference type="SAM" id="Phobius"/>
    </source>
</evidence>
<dbReference type="RefSeq" id="WP_143894365.1">
    <property type="nucleotide sequence ID" value="NZ_VJND01000005.1"/>
</dbReference>
<dbReference type="EMBL" id="VJND01000005">
    <property type="protein sequence ID" value="TSE25830.1"/>
    <property type="molecule type" value="Genomic_DNA"/>
</dbReference>
<gene>
    <name evidence="2" type="ORF">Tsedi_01054</name>
</gene>
<protein>
    <recommendedName>
        <fullName evidence="4">YGGT family protein</fullName>
    </recommendedName>
</protein>
<keyword evidence="1" id="KW-0812">Transmembrane</keyword>
<organism evidence="2 3">
    <name type="scientific">Tepidimonas sediminis</name>
    <dbReference type="NCBI Taxonomy" id="2588941"/>
    <lineage>
        <taxon>Bacteria</taxon>
        <taxon>Pseudomonadati</taxon>
        <taxon>Pseudomonadota</taxon>
        <taxon>Betaproteobacteria</taxon>
        <taxon>Burkholderiales</taxon>
        <taxon>Tepidimonas</taxon>
    </lineage>
</organism>
<dbReference type="Proteomes" id="UP000320225">
    <property type="component" value="Unassembled WGS sequence"/>
</dbReference>